<keyword evidence="10" id="KW-0997">Cell inner membrane</keyword>
<evidence type="ECO:0000256" key="2">
    <source>
        <dbReference type="ARBA" id="ARBA00022553"/>
    </source>
</evidence>
<comment type="caution">
    <text evidence="11">The sequence shown here is derived from an EMBL/GenBank/DDBJ whole genome shotgun (WGS) entry which is preliminary data.</text>
</comment>
<reference evidence="11 12" key="1">
    <citation type="submission" date="2020-08" db="EMBL/GenBank/DDBJ databases">
        <title>Bridging the membrane lipid divide: bacteria of the FCB group superphylum have the potential to synthesize archaeal ether lipids.</title>
        <authorList>
            <person name="Villanueva L."/>
            <person name="Von Meijenfeldt F.A.B."/>
            <person name="Westbye A.B."/>
            <person name="Yadav S."/>
            <person name="Hopmans E.C."/>
            <person name="Dutilh B.E."/>
            <person name="Sinninghe Damste J.S."/>
        </authorList>
    </citation>
    <scope>NUCLEOTIDE SEQUENCE [LARGE SCALE GENOMIC DNA]</scope>
    <source>
        <strain evidence="11">NIOZ-UU100</strain>
    </source>
</reference>
<keyword evidence="7 10" id="KW-0249">Electron transport</keyword>
<evidence type="ECO:0000256" key="6">
    <source>
        <dbReference type="ARBA" id="ARBA00022967"/>
    </source>
</evidence>
<comment type="function">
    <text evidence="10">Part of a membrane-bound complex that couples electron transfer with translocation of ions across the membrane.</text>
</comment>
<dbReference type="InterPro" id="IPR011303">
    <property type="entry name" value="RnfD_bac"/>
</dbReference>
<dbReference type="GO" id="GO:0022900">
    <property type="term" value="P:electron transport chain"/>
    <property type="evidence" value="ECO:0007669"/>
    <property type="project" value="UniProtKB-UniRule"/>
</dbReference>
<dbReference type="EMBL" id="JACNFK010000010">
    <property type="protein sequence ID" value="MBC8518879.1"/>
    <property type="molecule type" value="Genomic_DNA"/>
</dbReference>
<evidence type="ECO:0000256" key="3">
    <source>
        <dbReference type="ARBA" id="ARBA00022630"/>
    </source>
</evidence>
<dbReference type="Pfam" id="PF03116">
    <property type="entry name" value="NQR2_RnfD_RnfE"/>
    <property type="match status" value="1"/>
</dbReference>
<feature type="transmembrane region" description="Helical" evidence="10">
    <location>
        <begin position="120"/>
        <end position="138"/>
    </location>
</feature>
<evidence type="ECO:0000313" key="11">
    <source>
        <dbReference type="EMBL" id="MBC8518879.1"/>
    </source>
</evidence>
<feature type="transmembrane region" description="Helical" evidence="10">
    <location>
        <begin position="40"/>
        <end position="58"/>
    </location>
</feature>
<sequence length="342" mass="36647">MVQTMARVNNTTSREMGTVIFALIPGIFALYWIFGPGVLIHSAITVITAIIAESLILLTRGRSPMSGVSDLSAILTALLLAAALPPLLPWWMAVLGTLFAIILAKQLYGGLGQNPFNPAMVGYVILLISFPVEMTSWLPPAGLDGATISMGSSLNMIFGIGESLHLDAISAATPLDSMKTNLDLGLTIRESLAQIPTGTLAGAGWEWSNLAFLFGGLILLATRTISWHIPVSMLLALHLTAFTFNTIDPDNFTTPMYHLLSGGTMLGVFFIATDPVTAATSPKGRIWFGAGIGVLIYIIRTWGGYPDAIAFSVLLMNMFAPMIDHFTEPTIYGEEKNPEDDG</sequence>
<protein>
    <recommendedName>
        <fullName evidence="10">Ion-translocating oxidoreductase complex subunit D</fullName>
        <ecNumber evidence="10">7.-.-.-</ecNumber>
    </recommendedName>
    <alternativeName>
        <fullName evidence="10">Rnf electron transport complex subunit D</fullName>
    </alternativeName>
</protein>
<keyword evidence="3 10" id="KW-0285">Flavoprotein</keyword>
<dbReference type="InterPro" id="IPR004338">
    <property type="entry name" value="NqrB/RnfD"/>
</dbReference>
<evidence type="ECO:0000256" key="4">
    <source>
        <dbReference type="ARBA" id="ARBA00022643"/>
    </source>
</evidence>
<feature type="transmembrane region" description="Helical" evidence="10">
    <location>
        <begin position="90"/>
        <end position="108"/>
    </location>
</feature>
<dbReference type="GO" id="GO:0005886">
    <property type="term" value="C:plasma membrane"/>
    <property type="evidence" value="ECO:0007669"/>
    <property type="project" value="UniProtKB-SubCell"/>
</dbReference>
<evidence type="ECO:0000256" key="5">
    <source>
        <dbReference type="ARBA" id="ARBA00022692"/>
    </source>
</evidence>
<dbReference type="AlphaFoldDB" id="A0A8J6TMM7"/>
<evidence type="ECO:0000313" key="12">
    <source>
        <dbReference type="Proteomes" id="UP000654401"/>
    </source>
</evidence>
<feature type="transmembrane region" description="Helical" evidence="10">
    <location>
        <begin position="16"/>
        <end position="34"/>
    </location>
</feature>
<keyword evidence="1 10" id="KW-0813">Transport</keyword>
<comment type="subunit">
    <text evidence="10">The complex is composed of six subunits: RnfA, RnfB, RnfC, RnfD, RnfE and RnfG.</text>
</comment>
<keyword evidence="5 10" id="KW-0812">Transmembrane</keyword>
<evidence type="ECO:0000256" key="7">
    <source>
        <dbReference type="ARBA" id="ARBA00022982"/>
    </source>
</evidence>
<evidence type="ECO:0000256" key="9">
    <source>
        <dbReference type="ARBA" id="ARBA00023136"/>
    </source>
</evidence>
<dbReference type="NCBIfam" id="NF002011">
    <property type="entry name" value="PRK00816.1"/>
    <property type="match status" value="1"/>
</dbReference>
<keyword evidence="6 10" id="KW-1278">Translocase</keyword>
<evidence type="ECO:0000256" key="1">
    <source>
        <dbReference type="ARBA" id="ARBA00022448"/>
    </source>
</evidence>
<proteinExistence type="inferred from homology"/>
<dbReference type="EC" id="7.-.-.-" evidence="10"/>
<keyword evidence="8 10" id="KW-1133">Transmembrane helix</keyword>
<accession>A0A8J6TMM7</accession>
<dbReference type="PANTHER" id="PTHR30578">
    <property type="entry name" value="ELECTRON TRANSPORT COMPLEX PROTEIN RNFD"/>
    <property type="match status" value="1"/>
</dbReference>
<evidence type="ECO:0000256" key="10">
    <source>
        <dbReference type="HAMAP-Rule" id="MF_00462"/>
    </source>
</evidence>
<keyword evidence="2 10" id="KW-0597">Phosphoprotein</keyword>
<comment type="similarity">
    <text evidence="10">Belongs to the NqrB/RnfD family.</text>
</comment>
<dbReference type="GO" id="GO:0055085">
    <property type="term" value="P:transmembrane transport"/>
    <property type="evidence" value="ECO:0007669"/>
    <property type="project" value="InterPro"/>
</dbReference>
<comment type="subcellular location">
    <subcellularLocation>
        <location evidence="10">Cell inner membrane</location>
        <topology evidence="10">Multi-pass membrane protein</topology>
    </subcellularLocation>
</comment>
<dbReference type="HAMAP" id="MF_00462">
    <property type="entry name" value="RsxD_RnfD"/>
    <property type="match status" value="1"/>
</dbReference>
<dbReference type="PANTHER" id="PTHR30578:SF0">
    <property type="entry name" value="ION-TRANSLOCATING OXIDOREDUCTASE COMPLEX SUBUNIT D"/>
    <property type="match status" value="1"/>
</dbReference>
<keyword evidence="10" id="KW-1003">Cell membrane</keyword>
<organism evidence="11 12">
    <name type="scientific">Candidatus Thiopontia autotrophica</name>
    <dbReference type="NCBI Taxonomy" id="2841688"/>
    <lineage>
        <taxon>Bacteria</taxon>
        <taxon>Pseudomonadati</taxon>
        <taxon>Pseudomonadota</taxon>
        <taxon>Gammaproteobacteria</taxon>
        <taxon>Candidatus Thiopontia</taxon>
    </lineage>
</organism>
<comment type="cofactor">
    <cofactor evidence="10">
        <name>FMN</name>
        <dbReference type="ChEBI" id="CHEBI:58210"/>
    </cofactor>
</comment>
<keyword evidence="9 10" id="KW-0472">Membrane</keyword>
<name>A0A8J6TMM7_9GAMM</name>
<keyword evidence="4 10" id="KW-0288">FMN</keyword>
<feature type="transmembrane region" description="Helical" evidence="10">
    <location>
        <begin position="285"/>
        <end position="302"/>
    </location>
</feature>
<dbReference type="NCBIfam" id="TIGR01946">
    <property type="entry name" value="rnfD"/>
    <property type="match status" value="1"/>
</dbReference>
<gene>
    <name evidence="11" type="primary">rsxD</name>
    <name evidence="10" type="synonym">rnfD</name>
    <name evidence="11" type="ORF">H8D24_00535</name>
</gene>
<feature type="transmembrane region" description="Helical" evidence="10">
    <location>
        <begin position="256"/>
        <end position="273"/>
    </location>
</feature>
<evidence type="ECO:0000256" key="8">
    <source>
        <dbReference type="ARBA" id="ARBA00022989"/>
    </source>
</evidence>
<dbReference type="Proteomes" id="UP000654401">
    <property type="component" value="Unassembled WGS sequence"/>
</dbReference>
<feature type="modified residue" description="FMN phosphoryl threonine" evidence="10">
    <location>
        <position position="173"/>
    </location>
</feature>
<feature type="transmembrane region" description="Helical" evidence="10">
    <location>
        <begin position="200"/>
        <end position="220"/>
    </location>
</feature>